<protein>
    <submittedName>
        <fullName evidence="1">Uncharacterized protein</fullName>
    </submittedName>
</protein>
<accession>A0A0P7V4A2</accession>
<gene>
    <name evidence="1" type="ORF">Z043_104571</name>
</gene>
<comment type="caution">
    <text evidence="1">The sequence shown here is derived from an EMBL/GenBank/DDBJ whole genome shotgun (WGS) entry which is preliminary data.</text>
</comment>
<sequence length="75" mass="8151">MDEGCNMESGSKDAFDRAVAKGSTVAVQHAFGLSYPESRPLRAGAKSEDSSFRHTVNPWQIVISNLLVPSFRAQP</sequence>
<organism evidence="1 2">
    <name type="scientific">Scleropages formosus</name>
    <name type="common">Asian bonytongue</name>
    <name type="synonym">Osteoglossum formosum</name>
    <dbReference type="NCBI Taxonomy" id="113540"/>
    <lineage>
        <taxon>Eukaryota</taxon>
        <taxon>Metazoa</taxon>
        <taxon>Chordata</taxon>
        <taxon>Craniata</taxon>
        <taxon>Vertebrata</taxon>
        <taxon>Euteleostomi</taxon>
        <taxon>Actinopterygii</taxon>
        <taxon>Neopterygii</taxon>
        <taxon>Teleostei</taxon>
        <taxon>Osteoglossocephala</taxon>
        <taxon>Osteoglossomorpha</taxon>
        <taxon>Osteoglossiformes</taxon>
        <taxon>Osteoglossidae</taxon>
        <taxon>Scleropages</taxon>
    </lineage>
</organism>
<dbReference type="AlphaFoldDB" id="A0A0P7V4A2"/>
<evidence type="ECO:0000313" key="1">
    <source>
        <dbReference type="EMBL" id="KPP76115.1"/>
    </source>
</evidence>
<name>A0A0P7V4A2_SCLFO</name>
<dbReference type="EMBL" id="JARO02001224">
    <property type="protein sequence ID" value="KPP76115.1"/>
    <property type="molecule type" value="Genomic_DNA"/>
</dbReference>
<reference evidence="1 2" key="1">
    <citation type="submission" date="2015-08" db="EMBL/GenBank/DDBJ databases">
        <title>The genome of the Asian arowana (Scleropages formosus).</title>
        <authorList>
            <person name="Tan M.H."/>
            <person name="Gan H.M."/>
            <person name="Croft L.J."/>
            <person name="Austin C.M."/>
        </authorList>
    </citation>
    <scope>NUCLEOTIDE SEQUENCE [LARGE SCALE GENOMIC DNA]</scope>
    <source>
        <strain evidence="1">Aro1</strain>
    </source>
</reference>
<dbReference type="Proteomes" id="UP000034805">
    <property type="component" value="Unassembled WGS sequence"/>
</dbReference>
<proteinExistence type="predicted"/>
<evidence type="ECO:0000313" key="2">
    <source>
        <dbReference type="Proteomes" id="UP000034805"/>
    </source>
</evidence>